<protein>
    <submittedName>
        <fullName evidence="2">Uncharacterized protein</fullName>
    </submittedName>
</protein>
<dbReference type="EMBL" id="PGOL01000682">
    <property type="protein sequence ID" value="PKI66247.1"/>
    <property type="molecule type" value="Genomic_DNA"/>
</dbReference>
<accession>A0A2I0KCJ1</accession>
<dbReference type="AlphaFoldDB" id="A0A2I0KCJ1"/>
<keyword evidence="3" id="KW-1185">Reference proteome</keyword>
<sequence>MSLGGESVTAVEPSKLVNAESVTGQTRQRQSGVRHWQRQSRVGHCGSEIRTRNHGPTESGGWIHRRGIAHRRTIPQIRSQEELNSFGNIIWGWMVDEAASDEGRYTLQPLYILFIF</sequence>
<evidence type="ECO:0000313" key="3">
    <source>
        <dbReference type="Proteomes" id="UP000233551"/>
    </source>
</evidence>
<evidence type="ECO:0000256" key="1">
    <source>
        <dbReference type="SAM" id="MobiDB-lite"/>
    </source>
</evidence>
<reference evidence="2 3" key="1">
    <citation type="submission" date="2017-11" db="EMBL/GenBank/DDBJ databases">
        <title>De-novo sequencing of pomegranate (Punica granatum L.) genome.</title>
        <authorList>
            <person name="Akparov Z."/>
            <person name="Amiraslanov A."/>
            <person name="Hajiyeva S."/>
            <person name="Abbasov M."/>
            <person name="Kaur K."/>
            <person name="Hamwieh A."/>
            <person name="Solovyev V."/>
            <person name="Salamov A."/>
            <person name="Braich B."/>
            <person name="Kosarev P."/>
            <person name="Mahmoud A."/>
            <person name="Hajiyev E."/>
            <person name="Babayeva S."/>
            <person name="Izzatullayeva V."/>
            <person name="Mammadov A."/>
            <person name="Mammadov A."/>
            <person name="Sharifova S."/>
            <person name="Ojaghi J."/>
            <person name="Eynullazada K."/>
            <person name="Bayramov B."/>
            <person name="Abdulazimova A."/>
            <person name="Shahmuradov I."/>
        </authorList>
    </citation>
    <scope>NUCLEOTIDE SEQUENCE [LARGE SCALE GENOMIC DNA]</scope>
    <source>
        <strain evidence="3">cv. AG2017</strain>
        <tissue evidence="2">Leaf</tissue>
    </source>
</reference>
<name>A0A2I0KCJ1_PUNGR</name>
<feature type="compositionally biased region" description="Polar residues" evidence="1">
    <location>
        <begin position="20"/>
        <end position="31"/>
    </location>
</feature>
<feature type="region of interest" description="Disordered" evidence="1">
    <location>
        <begin position="1"/>
        <end position="61"/>
    </location>
</feature>
<evidence type="ECO:0000313" key="2">
    <source>
        <dbReference type="EMBL" id="PKI66247.1"/>
    </source>
</evidence>
<organism evidence="2 3">
    <name type="scientific">Punica granatum</name>
    <name type="common">Pomegranate</name>
    <dbReference type="NCBI Taxonomy" id="22663"/>
    <lineage>
        <taxon>Eukaryota</taxon>
        <taxon>Viridiplantae</taxon>
        <taxon>Streptophyta</taxon>
        <taxon>Embryophyta</taxon>
        <taxon>Tracheophyta</taxon>
        <taxon>Spermatophyta</taxon>
        <taxon>Magnoliopsida</taxon>
        <taxon>eudicotyledons</taxon>
        <taxon>Gunneridae</taxon>
        <taxon>Pentapetalae</taxon>
        <taxon>rosids</taxon>
        <taxon>malvids</taxon>
        <taxon>Myrtales</taxon>
        <taxon>Lythraceae</taxon>
        <taxon>Punica</taxon>
    </lineage>
</organism>
<dbReference type="Proteomes" id="UP000233551">
    <property type="component" value="Unassembled WGS sequence"/>
</dbReference>
<comment type="caution">
    <text evidence="2">The sequence shown here is derived from an EMBL/GenBank/DDBJ whole genome shotgun (WGS) entry which is preliminary data.</text>
</comment>
<proteinExistence type="predicted"/>
<gene>
    <name evidence="2" type="ORF">CRG98_013328</name>
</gene>